<dbReference type="EMBL" id="BPLQ01000068">
    <property type="protein sequence ID" value="GIX67194.1"/>
    <property type="molecule type" value="Genomic_DNA"/>
</dbReference>
<keyword evidence="2" id="KW-1185">Reference proteome</keyword>
<sequence>MGGDEPWHAFKLEVKNPSPRLPLKTIFSSKSNPYIMQQHLQVLFHTWVIFLVGRLHCQPVEKGVRVVSRSGCHFEGKVTKEKIKLLQQSLEILPFEVIVRFTETEWR</sequence>
<organism evidence="1 2">
    <name type="scientific">Caerostris darwini</name>
    <dbReference type="NCBI Taxonomy" id="1538125"/>
    <lineage>
        <taxon>Eukaryota</taxon>
        <taxon>Metazoa</taxon>
        <taxon>Ecdysozoa</taxon>
        <taxon>Arthropoda</taxon>
        <taxon>Chelicerata</taxon>
        <taxon>Arachnida</taxon>
        <taxon>Araneae</taxon>
        <taxon>Araneomorphae</taxon>
        <taxon>Entelegynae</taxon>
        <taxon>Araneoidea</taxon>
        <taxon>Araneidae</taxon>
        <taxon>Caerostris</taxon>
    </lineage>
</organism>
<dbReference type="AlphaFoldDB" id="A0AAV4M4A0"/>
<proteinExistence type="predicted"/>
<reference evidence="1 2" key="1">
    <citation type="submission" date="2021-06" db="EMBL/GenBank/DDBJ databases">
        <title>Caerostris darwini draft genome.</title>
        <authorList>
            <person name="Kono N."/>
            <person name="Arakawa K."/>
        </authorList>
    </citation>
    <scope>NUCLEOTIDE SEQUENCE [LARGE SCALE GENOMIC DNA]</scope>
</reference>
<dbReference type="Proteomes" id="UP001054837">
    <property type="component" value="Unassembled WGS sequence"/>
</dbReference>
<comment type="caution">
    <text evidence="1">The sequence shown here is derived from an EMBL/GenBank/DDBJ whole genome shotgun (WGS) entry which is preliminary data.</text>
</comment>
<name>A0AAV4M4A0_9ARAC</name>
<evidence type="ECO:0000313" key="1">
    <source>
        <dbReference type="EMBL" id="GIX67194.1"/>
    </source>
</evidence>
<accession>A0AAV4M4A0</accession>
<evidence type="ECO:0000313" key="2">
    <source>
        <dbReference type="Proteomes" id="UP001054837"/>
    </source>
</evidence>
<protein>
    <submittedName>
        <fullName evidence="1">Uncharacterized protein</fullName>
    </submittedName>
</protein>
<gene>
    <name evidence="1" type="ORF">CDAR_474401</name>
</gene>